<dbReference type="AlphaFoldDB" id="A0A069PRH0"/>
<evidence type="ECO:0000313" key="2">
    <source>
        <dbReference type="Proteomes" id="UP000027466"/>
    </source>
</evidence>
<protein>
    <submittedName>
        <fullName evidence="1">Uncharacterized protein</fullName>
    </submittedName>
</protein>
<proteinExistence type="predicted"/>
<dbReference type="RefSeq" id="WP_035929726.1">
    <property type="nucleotide sequence ID" value="NZ_JFHC01000011.1"/>
</dbReference>
<comment type="caution">
    <text evidence="1">The sequence shown here is derived from an EMBL/GenBank/DDBJ whole genome shotgun (WGS) entry which is preliminary data.</text>
</comment>
<accession>A0A069PRH0</accession>
<evidence type="ECO:0000313" key="1">
    <source>
        <dbReference type="EMBL" id="KDR43042.1"/>
    </source>
</evidence>
<sequence>MSVRTRGCKHRAPHVRNVKVTCVQPAAHLCAAANPADASRILARKTRRALLQAMASAGI</sequence>
<dbReference type="EMBL" id="JFHC01000011">
    <property type="protein sequence ID" value="KDR43042.1"/>
    <property type="molecule type" value="Genomic_DNA"/>
</dbReference>
<keyword evidence="2" id="KW-1185">Reference proteome</keyword>
<dbReference type="Proteomes" id="UP000027466">
    <property type="component" value="Unassembled WGS sequence"/>
</dbReference>
<name>A0A069PRH0_9BURK</name>
<reference evidence="1 2" key="1">
    <citation type="submission" date="2014-03" db="EMBL/GenBank/DDBJ databases">
        <title>Draft Genome Sequences of Four Burkholderia Strains.</title>
        <authorList>
            <person name="Liu X.Y."/>
            <person name="Li C.X."/>
            <person name="Xu J.H."/>
        </authorList>
    </citation>
    <scope>NUCLEOTIDE SEQUENCE [LARGE SCALE GENOMIC DNA]</scope>
    <source>
        <strain evidence="1 2">DSM 50014</strain>
    </source>
</reference>
<gene>
    <name evidence="1" type="ORF">BG61_04130</name>
</gene>
<organism evidence="1 2">
    <name type="scientific">Caballeronia glathei</name>
    <dbReference type="NCBI Taxonomy" id="60547"/>
    <lineage>
        <taxon>Bacteria</taxon>
        <taxon>Pseudomonadati</taxon>
        <taxon>Pseudomonadota</taxon>
        <taxon>Betaproteobacteria</taxon>
        <taxon>Burkholderiales</taxon>
        <taxon>Burkholderiaceae</taxon>
        <taxon>Caballeronia</taxon>
    </lineage>
</organism>